<reference evidence="2 3" key="1">
    <citation type="submission" date="2016-08" db="EMBL/GenBank/DDBJ databases">
        <authorList>
            <person name="Seilhamer J.J."/>
        </authorList>
    </citation>
    <scope>NUCLEOTIDE SEQUENCE [LARGE SCALE GENOMIC DNA]</scope>
    <source>
        <strain evidence="2">Buetzberg</strain>
    </source>
</reference>
<dbReference type="OrthoDB" id="190812at2157"/>
<dbReference type="InterPro" id="IPR013096">
    <property type="entry name" value="Cupin_2"/>
</dbReference>
<dbReference type="RefSeq" id="WP_071905749.1">
    <property type="nucleotide sequence ID" value="NZ_LT607756.1"/>
</dbReference>
<protein>
    <recommendedName>
        <fullName evidence="1">Cupin type-2 domain-containing protein</fullName>
    </recommendedName>
</protein>
<dbReference type="InterPro" id="IPR011051">
    <property type="entry name" value="RmlC_Cupin_sf"/>
</dbReference>
<dbReference type="InterPro" id="IPR052044">
    <property type="entry name" value="PKS_Associated_Protein"/>
</dbReference>
<keyword evidence="3" id="KW-1185">Reference proteome</keyword>
<sequence>MLIKDITKSEYFKAMDETFLTELLHPRNEGIDMGCSIAHAVLGPGKKSLPHMLKKSVEVYIILQGSGVMHINEEECVVEPGQAVYIPPEAVQWIENVSGEDLKFLCVVSPPWSEDDEELCL</sequence>
<organism evidence="2 3">
    <name type="scientific">Methanobacterium congolense</name>
    <dbReference type="NCBI Taxonomy" id="118062"/>
    <lineage>
        <taxon>Archaea</taxon>
        <taxon>Methanobacteriati</taxon>
        <taxon>Methanobacteriota</taxon>
        <taxon>Methanomada group</taxon>
        <taxon>Methanobacteria</taxon>
        <taxon>Methanobacteriales</taxon>
        <taxon>Methanobacteriaceae</taxon>
        <taxon>Methanobacterium</taxon>
    </lineage>
</organism>
<feature type="domain" description="Cupin type-2" evidence="1">
    <location>
        <begin position="40"/>
        <end position="108"/>
    </location>
</feature>
<evidence type="ECO:0000259" key="1">
    <source>
        <dbReference type="Pfam" id="PF07883"/>
    </source>
</evidence>
<dbReference type="GeneID" id="30410944"/>
<evidence type="ECO:0000313" key="2">
    <source>
        <dbReference type="EMBL" id="SCG84666.1"/>
    </source>
</evidence>
<dbReference type="KEGG" id="mcub:MCBB_0078"/>
<dbReference type="Proteomes" id="UP000094707">
    <property type="component" value="Chromosome I"/>
</dbReference>
<dbReference type="InterPro" id="IPR014710">
    <property type="entry name" value="RmlC-like_jellyroll"/>
</dbReference>
<evidence type="ECO:0000313" key="3">
    <source>
        <dbReference type="Proteomes" id="UP000094707"/>
    </source>
</evidence>
<accession>A0A1D3KZF9</accession>
<proteinExistence type="predicted"/>
<dbReference type="STRING" id="118062.MCBB_0078"/>
<dbReference type="Pfam" id="PF07883">
    <property type="entry name" value="Cupin_2"/>
    <property type="match status" value="1"/>
</dbReference>
<dbReference type="PANTHER" id="PTHR36114">
    <property type="entry name" value="16.7 KDA PROTEIN IN WHIE LOCUS"/>
    <property type="match status" value="1"/>
</dbReference>
<dbReference type="PANTHER" id="PTHR36114:SF1">
    <property type="entry name" value="16.7 KDA PROTEIN IN WHIE LOCUS"/>
    <property type="match status" value="1"/>
</dbReference>
<dbReference type="CDD" id="cd02214">
    <property type="entry name" value="cupin_MJ1618"/>
    <property type="match status" value="1"/>
</dbReference>
<name>A0A1D3KZF9_9EURY</name>
<dbReference type="EMBL" id="LT607756">
    <property type="protein sequence ID" value="SCG84666.1"/>
    <property type="molecule type" value="Genomic_DNA"/>
</dbReference>
<dbReference type="SUPFAM" id="SSF51182">
    <property type="entry name" value="RmlC-like cupins"/>
    <property type="match status" value="1"/>
</dbReference>
<dbReference type="AlphaFoldDB" id="A0A1D3KZF9"/>
<gene>
    <name evidence="2" type="ORF">MCBB_0078</name>
</gene>
<dbReference type="Gene3D" id="2.60.120.10">
    <property type="entry name" value="Jelly Rolls"/>
    <property type="match status" value="1"/>
</dbReference>